<evidence type="ECO:0000313" key="2">
    <source>
        <dbReference type="EMBL" id="KAE9296198.1"/>
    </source>
</evidence>
<reference evidence="2 3" key="1">
    <citation type="submission" date="2018-09" db="EMBL/GenBank/DDBJ databases">
        <title>Genomic investigation of the strawberry pathogen Phytophthora fragariae indicates pathogenicity is determined by transcriptional variation in three key races.</title>
        <authorList>
            <person name="Adams T.M."/>
            <person name="Armitage A.D."/>
            <person name="Sobczyk M.K."/>
            <person name="Bates H.J."/>
            <person name="Dunwell J.M."/>
            <person name="Nellist C.F."/>
            <person name="Harrison R.J."/>
        </authorList>
    </citation>
    <scope>NUCLEOTIDE SEQUENCE [LARGE SCALE GENOMIC DNA]</scope>
    <source>
        <strain evidence="2 3">NOV-77</strain>
    </source>
</reference>
<evidence type="ECO:0000313" key="3">
    <source>
        <dbReference type="Proteomes" id="UP000486351"/>
    </source>
</evidence>
<comment type="caution">
    <text evidence="2">The sequence shown here is derived from an EMBL/GenBank/DDBJ whole genome shotgun (WGS) entry which is preliminary data.</text>
</comment>
<feature type="region of interest" description="Disordered" evidence="1">
    <location>
        <begin position="1"/>
        <end position="35"/>
    </location>
</feature>
<protein>
    <submittedName>
        <fullName evidence="2">Uncharacterized protein</fullName>
    </submittedName>
</protein>
<dbReference type="Proteomes" id="UP000486351">
    <property type="component" value="Unassembled WGS sequence"/>
</dbReference>
<proteinExistence type="predicted"/>
<dbReference type="EMBL" id="QXFY01002518">
    <property type="protein sequence ID" value="KAE9296198.1"/>
    <property type="molecule type" value="Genomic_DNA"/>
</dbReference>
<evidence type="ECO:0000256" key="1">
    <source>
        <dbReference type="SAM" id="MobiDB-lite"/>
    </source>
</evidence>
<dbReference type="AlphaFoldDB" id="A0A6G0QNY4"/>
<gene>
    <name evidence="2" type="ORF">PF008_g24072</name>
</gene>
<name>A0A6G0QNY4_9STRA</name>
<accession>A0A6G0QNY4</accession>
<sequence length="67" mass="7153">MANPSHSPSPSRASEAPYASITDAPAPRGVDQRSMSQWVVPRAAVFVAGETKEGHFQGFAQRAISQK</sequence>
<feature type="compositionally biased region" description="Polar residues" evidence="1">
    <location>
        <begin position="1"/>
        <end position="12"/>
    </location>
</feature>
<organism evidence="2 3">
    <name type="scientific">Phytophthora fragariae</name>
    <dbReference type="NCBI Taxonomy" id="53985"/>
    <lineage>
        <taxon>Eukaryota</taxon>
        <taxon>Sar</taxon>
        <taxon>Stramenopiles</taxon>
        <taxon>Oomycota</taxon>
        <taxon>Peronosporomycetes</taxon>
        <taxon>Peronosporales</taxon>
        <taxon>Peronosporaceae</taxon>
        <taxon>Phytophthora</taxon>
    </lineage>
</organism>